<dbReference type="STRING" id="183478.A0A364MTT7"/>
<evidence type="ECO:0000313" key="2">
    <source>
        <dbReference type="Proteomes" id="UP000249619"/>
    </source>
</evidence>
<dbReference type="GO" id="GO:0020037">
    <property type="term" value="F:heme binding"/>
    <property type="evidence" value="ECO:0007669"/>
    <property type="project" value="InterPro"/>
</dbReference>
<gene>
    <name evidence="1" type="ORF">DDE83_008293</name>
</gene>
<dbReference type="GO" id="GO:0004497">
    <property type="term" value="F:monooxygenase activity"/>
    <property type="evidence" value="ECO:0007669"/>
    <property type="project" value="InterPro"/>
</dbReference>
<organism evidence="1 2">
    <name type="scientific">Stemphylium lycopersici</name>
    <name type="common">Tomato gray leaf spot disease fungus</name>
    <name type="synonym">Thyrospora lycopersici</name>
    <dbReference type="NCBI Taxonomy" id="183478"/>
    <lineage>
        <taxon>Eukaryota</taxon>
        <taxon>Fungi</taxon>
        <taxon>Dikarya</taxon>
        <taxon>Ascomycota</taxon>
        <taxon>Pezizomycotina</taxon>
        <taxon>Dothideomycetes</taxon>
        <taxon>Pleosporomycetidae</taxon>
        <taxon>Pleosporales</taxon>
        <taxon>Pleosporineae</taxon>
        <taxon>Pleosporaceae</taxon>
        <taxon>Stemphylium</taxon>
    </lineage>
</organism>
<dbReference type="Gene3D" id="1.10.630.10">
    <property type="entry name" value="Cytochrome P450"/>
    <property type="match status" value="1"/>
</dbReference>
<proteinExistence type="predicted"/>
<dbReference type="AlphaFoldDB" id="A0A364MTT7"/>
<comment type="caution">
    <text evidence="1">The sequence shown here is derived from an EMBL/GenBank/DDBJ whole genome shotgun (WGS) entry which is preliminary data.</text>
</comment>
<protein>
    <submittedName>
        <fullName evidence="1">Cytochrome p450</fullName>
    </submittedName>
</protein>
<dbReference type="SUPFAM" id="SSF48264">
    <property type="entry name" value="Cytochrome P450"/>
    <property type="match status" value="1"/>
</dbReference>
<accession>A0A364MTT7</accession>
<dbReference type="GO" id="GO:0005506">
    <property type="term" value="F:iron ion binding"/>
    <property type="evidence" value="ECO:0007669"/>
    <property type="project" value="InterPro"/>
</dbReference>
<name>A0A364MTT7_STELY</name>
<reference evidence="2" key="1">
    <citation type="submission" date="2018-05" db="EMBL/GenBank/DDBJ databases">
        <title>Draft genome sequence of Stemphylium lycopersici strain CIDEFI 213.</title>
        <authorList>
            <person name="Medina R."/>
            <person name="Franco M.E.E."/>
            <person name="Lucentini C.G."/>
            <person name="Saparrat M.C.N."/>
            <person name="Balatti P.A."/>
        </authorList>
    </citation>
    <scope>NUCLEOTIDE SEQUENCE [LARGE SCALE GENOMIC DNA]</scope>
    <source>
        <strain evidence="2">CIDEFI 213</strain>
    </source>
</reference>
<dbReference type="GO" id="GO:0016705">
    <property type="term" value="F:oxidoreductase activity, acting on paired donors, with incorporation or reduction of molecular oxygen"/>
    <property type="evidence" value="ECO:0007669"/>
    <property type="project" value="InterPro"/>
</dbReference>
<dbReference type="InterPro" id="IPR036396">
    <property type="entry name" value="Cyt_P450_sf"/>
</dbReference>
<dbReference type="Proteomes" id="UP000249619">
    <property type="component" value="Unassembled WGS sequence"/>
</dbReference>
<evidence type="ECO:0000313" key="1">
    <source>
        <dbReference type="EMBL" id="RAR03225.1"/>
    </source>
</evidence>
<dbReference type="EMBL" id="QGDH01000187">
    <property type="protein sequence ID" value="RAR03225.1"/>
    <property type="molecule type" value="Genomic_DNA"/>
</dbReference>
<sequence>MSDIAEEMKKAQECAQIIKFQPDGKKVSNLQQARTEPNERLKRVFGIDNIFTNAIDSKRPFIDMVEKLMWRAMKTEGRTEDGDWSDLCHQATTFFKEYLERPETDTIRLAGLTQYMVLKLSLCYLFEGASEALATSETHFDDTKYIGRRINELWIESKRADGAQLPEWKEEEKLHVALRRATSASQATTAIDPMTPKQNPMNLLLPAYETMWRVVLRCFLEVGHRDVPSAAAWIATMRGYVEDLRHSTCTPNQAFHKETTTNGKVRPAEIVKEALRLYPPTRRVHRSFDGKQVAANFEECHRFEILGGSDPSAYRPERWQTIAYPERQKFYEQAARPEEDGAFVGYKKAKDGLKAAEEKLGYMPFAYFCAADHPATKEFASKMIALLVGVLCEGLDGGWELEHAASLPEMGVPLDSDRAAYEDLKLRRKG</sequence>
<keyword evidence="2" id="KW-1185">Reference proteome</keyword>